<dbReference type="HOGENOM" id="CLU_3164004_0_0_9"/>
<gene>
    <name evidence="1" type="ORF">HMPREF0083_03033</name>
</gene>
<dbReference type="EMBL" id="AWSJ01000183">
    <property type="protein sequence ID" value="ERI08878.1"/>
    <property type="molecule type" value="Genomic_DNA"/>
</dbReference>
<dbReference type="Proteomes" id="UP000016511">
    <property type="component" value="Unassembled WGS sequence"/>
</dbReference>
<protein>
    <submittedName>
        <fullName evidence="1">Uncharacterized protein</fullName>
    </submittedName>
</protein>
<dbReference type="STRING" id="649747.HMPREF0083_03033"/>
<organism evidence="1 2">
    <name type="scientific">Aneurinibacillus aneurinilyticus ATCC 12856</name>
    <dbReference type="NCBI Taxonomy" id="649747"/>
    <lineage>
        <taxon>Bacteria</taxon>
        <taxon>Bacillati</taxon>
        <taxon>Bacillota</taxon>
        <taxon>Bacilli</taxon>
        <taxon>Bacillales</taxon>
        <taxon>Paenibacillaceae</taxon>
        <taxon>Aneurinibacillus group</taxon>
        <taxon>Aneurinibacillus</taxon>
    </lineage>
</organism>
<sequence>MKRVKYEKALLIEGSLYHIRFGYFKIRIVYIKLPCSPFPFTCKFCYY</sequence>
<reference evidence="1 2" key="1">
    <citation type="submission" date="2013-08" db="EMBL/GenBank/DDBJ databases">
        <authorList>
            <person name="Weinstock G."/>
            <person name="Sodergren E."/>
            <person name="Wylie T."/>
            <person name="Fulton L."/>
            <person name="Fulton R."/>
            <person name="Fronick C."/>
            <person name="O'Laughlin M."/>
            <person name="Godfrey J."/>
            <person name="Miner T."/>
            <person name="Herter B."/>
            <person name="Appelbaum E."/>
            <person name="Cordes M."/>
            <person name="Lek S."/>
            <person name="Wollam A."/>
            <person name="Pepin K.H."/>
            <person name="Palsikar V.B."/>
            <person name="Mitreva M."/>
            <person name="Wilson R.K."/>
        </authorList>
    </citation>
    <scope>NUCLEOTIDE SEQUENCE [LARGE SCALE GENOMIC DNA]</scope>
    <source>
        <strain evidence="1 2">ATCC 12856</strain>
    </source>
</reference>
<comment type="caution">
    <text evidence="1">The sequence shown here is derived from an EMBL/GenBank/DDBJ whole genome shotgun (WGS) entry which is preliminary data.</text>
</comment>
<evidence type="ECO:0000313" key="1">
    <source>
        <dbReference type="EMBL" id="ERI08878.1"/>
    </source>
</evidence>
<proteinExistence type="predicted"/>
<evidence type="ECO:0000313" key="2">
    <source>
        <dbReference type="Proteomes" id="UP000016511"/>
    </source>
</evidence>
<keyword evidence="2" id="KW-1185">Reference proteome</keyword>
<accession>U1X2W3</accession>
<name>U1X2W3_ANEAE</name>
<dbReference type="AlphaFoldDB" id="U1X2W3"/>